<comment type="subcellular location">
    <subcellularLocation>
        <location evidence="1">Membrane</location>
        <topology evidence="1">Multi-pass membrane protein</topology>
    </subcellularLocation>
</comment>
<dbReference type="EMBL" id="AP022853">
    <property type="protein sequence ID" value="BCB27997.1"/>
    <property type="molecule type" value="Genomic_DNA"/>
</dbReference>
<feature type="transmembrane region" description="Helical" evidence="5">
    <location>
        <begin position="224"/>
        <end position="245"/>
    </location>
</feature>
<sequence length="345" mass="38869">MLVDYAGRTYYVRHLISFSNARIYDMTDAAARLKNFPISWFAMIMGMTGFSIAWNRAEHIFDTGFCVSSVLLGVASVLFVVLATIYAAKIVKYPQDVLGEIRHPVKLAFVPTFSIGLLLLSIAYLHIAPALSFWLWSVGAVLHLAITLYVLSSWIHHTKYEIAHLNPAWFIPVVGNILVPVAGVHHASPEISWFFFSLGLFFWPILTAIIFYRLIFHGSLPERFMPTLFIFIAPPAVGFISWFNLTGGVDAFARVLYFVGLFFTLLLLSQFNYFRRLKFFLSWWAYSFPIAAITIATLIMVKATGLALYTWLAAGLLGVLSLLVLMLLVRTALAVVRREICVEGH</sequence>
<dbReference type="Proteomes" id="UP000502260">
    <property type="component" value="Chromosome"/>
</dbReference>
<accession>A0A6F8VFW8</accession>
<feature type="transmembrane region" description="Helical" evidence="5">
    <location>
        <begin position="60"/>
        <end position="86"/>
    </location>
</feature>
<evidence type="ECO:0000256" key="4">
    <source>
        <dbReference type="ARBA" id="ARBA00023136"/>
    </source>
</evidence>
<keyword evidence="2 5" id="KW-0812">Transmembrane</keyword>
<feature type="transmembrane region" description="Helical" evidence="5">
    <location>
        <begin position="107"/>
        <end position="127"/>
    </location>
</feature>
<dbReference type="GO" id="GO:0005886">
    <property type="term" value="C:plasma membrane"/>
    <property type="evidence" value="ECO:0007669"/>
    <property type="project" value="TreeGrafter"/>
</dbReference>
<evidence type="ECO:0000256" key="2">
    <source>
        <dbReference type="ARBA" id="ARBA00022692"/>
    </source>
</evidence>
<organism evidence="6 7">
    <name type="scientific">Sulfurimicrobium lacus</name>
    <dbReference type="NCBI Taxonomy" id="2715678"/>
    <lineage>
        <taxon>Bacteria</taxon>
        <taxon>Pseudomonadati</taxon>
        <taxon>Pseudomonadota</taxon>
        <taxon>Betaproteobacteria</taxon>
        <taxon>Nitrosomonadales</taxon>
        <taxon>Sulfuricellaceae</taxon>
        <taxon>Sulfurimicrobium</taxon>
    </lineage>
</organism>
<evidence type="ECO:0000256" key="1">
    <source>
        <dbReference type="ARBA" id="ARBA00004141"/>
    </source>
</evidence>
<dbReference type="InterPro" id="IPR052951">
    <property type="entry name" value="Tellurite_res_ion_channel"/>
</dbReference>
<dbReference type="CDD" id="cd09323">
    <property type="entry name" value="TDT_SLAC1_like"/>
    <property type="match status" value="1"/>
</dbReference>
<keyword evidence="7" id="KW-1185">Reference proteome</keyword>
<feature type="transmembrane region" description="Helical" evidence="5">
    <location>
        <begin position="167"/>
        <end position="185"/>
    </location>
</feature>
<dbReference type="GO" id="GO:0046583">
    <property type="term" value="F:monoatomic cation efflux transmembrane transporter activity"/>
    <property type="evidence" value="ECO:0007669"/>
    <property type="project" value="TreeGrafter"/>
</dbReference>
<dbReference type="InterPro" id="IPR004695">
    <property type="entry name" value="SLAC1/Mae1/Ssu1/TehA"/>
</dbReference>
<feature type="transmembrane region" description="Helical" evidence="5">
    <location>
        <begin position="133"/>
        <end position="155"/>
    </location>
</feature>
<evidence type="ECO:0000313" key="6">
    <source>
        <dbReference type="EMBL" id="BCB27997.1"/>
    </source>
</evidence>
<evidence type="ECO:0000256" key="5">
    <source>
        <dbReference type="SAM" id="Phobius"/>
    </source>
</evidence>
<evidence type="ECO:0000256" key="3">
    <source>
        <dbReference type="ARBA" id="ARBA00022989"/>
    </source>
</evidence>
<feature type="transmembrane region" description="Helical" evidence="5">
    <location>
        <begin position="280"/>
        <end position="301"/>
    </location>
</feature>
<proteinExistence type="predicted"/>
<name>A0A6F8VFW8_9PROT</name>
<dbReference type="AlphaFoldDB" id="A0A6F8VFW8"/>
<dbReference type="Pfam" id="PF03595">
    <property type="entry name" value="SLAC1"/>
    <property type="match status" value="1"/>
</dbReference>
<dbReference type="Gene3D" id="1.50.10.150">
    <property type="entry name" value="Voltage-dependent anion channel"/>
    <property type="match status" value="1"/>
</dbReference>
<evidence type="ECO:0000313" key="7">
    <source>
        <dbReference type="Proteomes" id="UP000502260"/>
    </source>
</evidence>
<keyword evidence="3 5" id="KW-1133">Transmembrane helix</keyword>
<reference evidence="7" key="1">
    <citation type="submission" date="2020-03" db="EMBL/GenBank/DDBJ databases">
        <title>Complete genome sequence of sulfur-oxidizing bacterium skT11.</title>
        <authorList>
            <person name="Kanda M."/>
            <person name="Kojima H."/>
            <person name="Fukui M."/>
        </authorList>
    </citation>
    <scope>NUCLEOTIDE SEQUENCE [LARGE SCALE GENOMIC DNA]</scope>
    <source>
        <strain evidence="7">skT11</strain>
    </source>
</reference>
<feature type="transmembrane region" description="Helical" evidence="5">
    <location>
        <begin position="307"/>
        <end position="329"/>
    </location>
</feature>
<feature type="transmembrane region" description="Helical" evidence="5">
    <location>
        <begin position="251"/>
        <end position="268"/>
    </location>
</feature>
<dbReference type="PANTHER" id="PTHR37955">
    <property type="entry name" value="TELLURITE RESISTANCE PROTEIN TEHA"/>
    <property type="match status" value="1"/>
</dbReference>
<keyword evidence="4 5" id="KW-0472">Membrane</keyword>
<gene>
    <name evidence="6" type="ORF">SKTS_28830</name>
</gene>
<dbReference type="PANTHER" id="PTHR37955:SF1">
    <property type="entry name" value="DEP DOMAIN-CONTAINING PROTEIN"/>
    <property type="match status" value="1"/>
</dbReference>
<protein>
    <submittedName>
        <fullName evidence="6">Transporter</fullName>
    </submittedName>
</protein>
<dbReference type="InterPro" id="IPR038665">
    <property type="entry name" value="Voltage-dep_anion_channel_sf"/>
</dbReference>
<feature type="transmembrane region" description="Helical" evidence="5">
    <location>
        <begin position="36"/>
        <end position="54"/>
    </location>
</feature>
<feature type="transmembrane region" description="Helical" evidence="5">
    <location>
        <begin position="191"/>
        <end position="212"/>
    </location>
</feature>
<dbReference type="KEGG" id="slac:SKTS_28830"/>